<keyword evidence="3" id="KW-1185">Reference proteome</keyword>
<evidence type="ECO:0008006" key="4">
    <source>
        <dbReference type="Google" id="ProtNLM"/>
    </source>
</evidence>
<sequence length="2582" mass="292241">MLKIPARFKQCDLSVSLAFDYCDCIVNMGTRAAAFTAKIRSLYDYQLRLMQGVQPPPSGVDIANTLKYFTTTLLTVLKDVPNSPFDLLKNPEMDAVRMGLFPSLDYKALYNALVPLIEVAPLIQIGLHSFGQHILQVLGCILPFLEHDFIDNLPYLTASSIAVLPSNLHQEIVNTLCFYILPFTITRKNENEPDISQSVSAVIMMVFQYSANPAHHCQLLECLMTLKQNILKDILSVIAYGTSSARSSAAKLLFYYWPTFNANLFDRKNLICKFADPAPFVCQRDMCPNSGNAEAAKVCYDHCISITFATDSPPPLYLCIECANEIHREHPNQMFFDILHPMQQVSMICENKNCRSSDKSAISICFSTECASYNGNHPIRYCEQCHNNRHNNRRGGDHIVHKSLPPTWNMDAEMQTYMVEAIVSLLKEAKTPVVESKETTEGKAPLPSMDNITVEERQLLGRYGVWLLVGRCSPAENTPVEVLGRLIAMLFHWFHMTAYSYDGQEESTLEKLKTENVCGWLREISKTHYNLFISCLLPHPPEYARIGGHWDTLSSRTSHLKDGLNRLFCLVPYEVITQEIWDYIMPHWMEAIVNDVPEKELSELRIILSKILDTEMSPLGFDSKKMYQFVAFRFQKTSAKTQEQALKWLLILTLLEIVIPLHLLFSIFEEGVSYMKNGADDLLEMEGENSFKYHDESQTFEGPKESIAHLVEDEDSAKTSFSDEENRLSQQTDIESDAEHNLSGCILMLDILLKQMELQDIDKHTGLGSSLCKDVCWLLKCMITAAWIGNHTCHPKSECTYCESSIMWHQLSLQLVKYLSPIYPAHPPDPPMEDSWEEFNRKSPPESDKKESKSDVVLSMPIPEVHSVGGVLVHMPHVCSIMTATVETVSEQLDLAAIIPAEKVVSAVARAITLSESDVAVAAATTLSKPQVIGENDETFETDSGDDMDNLWQTSVGQFKFSVEDLPPPIQYIHQLLQELSKVSKPDILYYMLQCLNILILHGDACTKASKEHRGFFIWCQENLIIKNLWQLCNSEHSHICQEAVPILLHCITLPAGSDVFWRVIQEDFHSSEWCVRFTAVERVTVIARFMDSSPLRNVIQLQAALANAFCYLISSMDDHNVYVAQRATLYLGTIHDFAIKALIMCLETQFDTVIVDRPMVLQSLYQLHNSLSERKILNWDFFLNRFDTLFIEAQISLERSGDISYLRDLRNSELNSEHLIKKIQRANEALSQSDGSAASSIKTLSASFGTKWPYKRTMSAPASIVPRHESRVFAETKEKVYSRQYSAPILKRKSSRFGLDGQAHSLNTVEDQNITTFLQRIIDLEETDKETMHLLVFLLMQFLSRSDQAYPTEDKNLSKIQNIVLRHLYLLLGYNQTDRGLYLPPQRLRSSPAFSVFLSNLPQLMDQNHLMGRLLLPTCLIILQYAPSPYYMQNSVELPQPTYSLWALEAHFRKNWLMSLVVLLYKYQYNSQPYSMQLVSLIRIVLNTLDSQHHHCRRIPATIIMGAPPSRSRDVSQPSLGTEADHPERTTPPLSPMYSSDGQSIQVSVSSRGGKAQVAYAKPSSTTSMETHWEEQILAYPEKKWDKPVKLKPDTSIDNDDTESELIAIPESDMSDSTLHGSVQDSFEEGSEPCCNKDKWKEYDTSLIKSPKESYVSYFVKKQRPTWIIGSEDDSLRSCDNKKSPEFCSKNSTSSLNYINGSHHTKSDTNRSSNTTSSNGDSKYSDKATPLGKHKKVIEPSITPVCTPVSDCDDCYKNHQTLLPTPSIERLLPIGASARTPDSPKELTFEAQLEIPSQERLLPIGTHTKDVSQLIEKVRHALGINAQVVNKQDNKKIDKPKHEHQCHSPRKLIKQVALESPPNNLDMDDNLFRTMKPDNQIFLGDAMANHRQRIRKVGPFTMGAYSSQDPRRPGSWLSPQMSPKIGNLDIKQSSFRIGDECVNDRCSECGTAREEYSDEEIGLCIVTLGTFIHREPVLAAPLLPDILSIVSKVATNAMYPWQSESNIHLPGGAVSVAHQFLRCVLHQLAPNGAFTQMFQTNASETVRVQFFKSVIQALIDFNELNPVAPLQLLLETLNTNRTLPLEHLPTILTNMACYLNCLPIEATLGVNTPLWSTVLQQLEILYRKVLFLLHAKYEILPPLIKIMSSIFKVPLISQFKGILEPFSKVLSWAIQKQTLEYNNLVEICYLCNRAFTKERDKLILSRMIVFELVQALKFKSTMPDSNLLMIINLILQDVGGSIPSNISIKDCPAFSLEYNPITTGISECMKMNLGDILEFLTDFHTISKMKSYCRGVNVGLNEDTLGGIIKCSVAQYLALEITKGNGRDNRAVTRYFPWLYNTTNTQQSPREFLECIAHIRLLSWLLLGSLTHTALQNSSHGQGTSTPIPQEASCQIADHISVIMAGFGEQSKVSVLHMSSLFHTFTLCQLWTVYLEQGLNHHMPITEPYNVTMNILFDFWGKVTPCILNLVQQSKMLSEIVSLHFLSMLEALLECHSTFVGKLLPLWTPVLCSNHIQLPGHLQVRLQNCRNFPPILFTEVLPEKPKINLPNPVLLKWLQRLQFKMGQIELQSSTATQFYSL</sequence>
<dbReference type="PANTHER" id="PTHR21696:SF2">
    <property type="entry name" value="PROTEIN UNC-79 HOMOLOG"/>
    <property type="match status" value="1"/>
</dbReference>
<evidence type="ECO:0000313" key="3">
    <source>
        <dbReference type="Proteomes" id="UP001154078"/>
    </source>
</evidence>
<evidence type="ECO:0000313" key="2">
    <source>
        <dbReference type="EMBL" id="CAH0562640.1"/>
    </source>
</evidence>
<dbReference type="SUPFAM" id="SSF48371">
    <property type="entry name" value="ARM repeat"/>
    <property type="match status" value="1"/>
</dbReference>
<evidence type="ECO:0000256" key="1">
    <source>
        <dbReference type="SAM" id="MobiDB-lite"/>
    </source>
</evidence>
<dbReference type="PANTHER" id="PTHR21696">
    <property type="entry name" value="PROTEIN UNC-79 HOMOLOG"/>
    <property type="match status" value="1"/>
</dbReference>
<feature type="compositionally biased region" description="Basic and acidic residues" evidence="1">
    <location>
        <begin position="838"/>
        <end position="854"/>
    </location>
</feature>
<protein>
    <recommendedName>
        <fullName evidence="4">Protein unc-79 homolog</fullName>
    </recommendedName>
</protein>
<dbReference type="Proteomes" id="UP001154078">
    <property type="component" value="Chromosome 8"/>
</dbReference>
<proteinExistence type="predicted"/>
<dbReference type="OrthoDB" id="6270916at2759"/>
<feature type="region of interest" description="Disordered" evidence="1">
    <location>
        <begin position="1902"/>
        <end position="1924"/>
    </location>
</feature>
<gene>
    <name evidence="2" type="ORF">MELIAE_LOCUS11690</name>
</gene>
<feature type="compositionally biased region" description="Polar residues" evidence="1">
    <location>
        <begin position="1538"/>
        <end position="1552"/>
    </location>
</feature>
<reference evidence="2" key="1">
    <citation type="submission" date="2021-12" db="EMBL/GenBank/DDBJ databases">
        <authorList>
            <person name="King R."/>
        </authorList>
    </citation>
    <scope>NUCLEOTIDE SEQUENCE</scope>
</reference>
<name>A0A9P0BGF9_BRAAE</name>
<feature type="compositionally biased region" description="Low complexity" evidence="1">
    <location>
        <begin position="1711"/>
        <end position="1723"/>
    </location>
</feature>
<feature type="region of interest" description="Disordered" evidence="1">
    <location>
        <begin position="1507"/>
        <end position="1553"/>
    </location>
</feature>
<accession>A0A9P0BGF9</accession>
<dbReference type="InterPro" id="IPR024855">
    <property type="entry name" value="UNC79"/>
</dbReference>
<dbReference type="EMBL" id="OV121139">
    <property type="protein sequence ID" value="CAH0562640.1"/>
    <property type="molecule type" value="Genomic_DNA"/>
</dbReference>
<dbReference type="Pfam" id="PF14776">
    <property type="entry name" value="UNC-79"/>
    <property type="match status" value="1"/>
</dbReference>
<feature type="region of interest" description="Disordered" evidence="1">
    <location>
        <begin position="1699"/>
        <end position="1734"/>
    </location>
</feature>
<dbReference type="InterPro" id="IPR016024">
    <property type="entry name" value="ARM-type_fold"/>
</dbReference>
<organism evidence="2 3">
    <name type="scientific">Brassicogethes aeneus</name>
    <name type="common">Rape pollen beetle</name>
    <name type="synonym">Meligethes aeneus</name>
    <dbReference type="NCBI Taxonomy" id="1431903"/>
    <lineage>
        <taxon>Eukaryota</taxon>
        <taxon>Metazoa</taxon>
        <taxon>Ecdysozoa</taxon>
        <taxon>Arthropoda</taxon>
        <taxon>Hexapoda</taxon>
        <taxon>Insecta</taxon>
        <taxon>Pterygota</taxon>
        <taxon>Neoptera</taxon>
        <taxon>Endopterygota</taxon>
        <taxon>Coleoptera</taxon>
        <taxon>Polyphaga</taxon>
        <taxon>Cucujiformia</taxon>
        <taxon>Nitidulidae</taxon>
        <taxon>Meligethinae</taxon>
        <taxon>Brassicogethes</taxon>
    </lineage>
</organism>
<feature type="region of interest" description="Disordered" evidence="1">
    <location>
        <begin position="829"/>
        <end position="855"/>
    </location>
</feature>